<evidence type="ECO:0000313" key="2">
    <source>
        <dbReference type="Proteomes" id="UP000646548"/>
    </source>
</evidence>
<comment type="caution">
    <text evidence="1">The sequence shown here is derived from an EMBL/GenBank/DDBJ whole genome shotgun (WGS) entry which is preliminary data.</text>
</comment>
<dbReference type="EMBL" id="WKFB01000618">
    <property type="protein sequence ID" value="KAF6719429.1"/>
    <property type="molecule type" value="Genomic_DNA"/>
</dbReference>
<evidence type="ECO:0000313" key="1">
    <source>
        <dbReference type="EMBL" id="KAF6719429.1"/>
    </source>
</evidence>
<reference evidence="1" key="1">
    <citation type="journal article" name="BMC Genomics">
        <title>Long-read sequencing and de novo genome assembly of marine medaka (Oryzias melastigma).</title>
        <authorList>
            <person name="Liang P."/>
            <person name="Saqib H.S.A."/>
            <person name="Ni X."/>
            <person name="Shen Y."/>
        </authorList>
    </citation>
    <scope>NUCLEOTIDE SEQUENCE</scope>
    <source>
        <strain evidence="1">Bigg-433</strain>
    </source>
</reference>
<name>A0A834F346_ORYME</name>
<gene>
    <name evidence="1" type="ORF">FQA47_006822</name>
</gene>
<protein>
    <submittedName>
        <fullName evidence="1">Uncharacterized protein</fullName>
    </submittedName>
</protein>
<organism evidence="1 2">
    <name type="scientific">Oryzias melastigma</name>
    <name type="common">Marine medaka</name>
    <dbReference type="NCBI Taxonomy" id="30732"/>
    <lineage>
        <taxon>Eukaryota</taxon>
        <taxon>Metazoa</taxon>
        <taxon>Chordata</taxon>
        <taxon>Craniata</taxon>
        <taxon>Vertebrata</taxon>
        <taxon>Euteleostomi</taxon>
        <taxon>Actinopterygii</taxon>
        <taxon>Neopterygii</taxon>
        <taxon>Teleostei</taxon>
        <taxon>Neoteleostei</taxon>
        <taxon>Acanthomorphata</taxon>
        <taxon>Ovalentaria</taxon>
        <taxon>Atherinomorphae</taxon>
        <taxon>Beloniformes</taxon>
        <taxon>Adrianichthyidae</taxon>
        <taxon>Oryziinae</taxon>
        <taxon>Oryzias</taxon>
    </lineage>
</organism>
<dbReference type="Proteomes" id="UP000646548">
    <property type="component" value="Unassembled WGS sequence"/>
</dbReference>
<sequence length="102" mass="11548">MKGGWKVGGRHFVLGSISQTSAQTLEVIKKLEESWRNAGLVWVPRCSQSLGQPASYTAFVSLWTAKRHYLQNQLPLFPHKRRENAKQTNVWLTASRVGQLSL</sequence>
<dbReference type="AlphaFoldDB" id="A0A834F346"/>
<proteinExistence type="predicted"/>
<accession>A0A834F346</accession>